<dbReference type="EMBL" id="LAZR01000816">
    <property type="protein sequence ID" value="KKN57169.1"/>
    <property type="molecule type" value="Genomic_DNA"/>
</dbReference>
<sequence length="87" mass="9834">MPTYRKRSPPVEDSELLHENAVYVATGNTYPHRELFQSWAWYWDASRKAWIEDNGSLPDEVCIGVFRDIPGVIVSIDGKEGSLGPVL</sequence>
<evidence type="ECO:0000313" key="1">
    <source>
        <dbReference type="EMBL" id="KKN57169.1"/>
    </source>
</evidence>
<reference evidence="1" key="1">
    <citation type="journal article" date="2015" name="Nature">
        <title>Complex archaea that bridge the gap between prokaryotes and eukaryotes.</title>
        <authorList>
            <person name="Spang A."/>
            <person name="Saw J.H."/>
            <person name="Jorgensen S.L."/>
            <person name="Zaremba-Niedzwiedzka K."/>
            <person name="Martijn J."/>
            <person name="Lind A.E."/>
            <person name="van Eijk R."/>
            <person name="Schleper C."/>
            <person name="Guy L."/>
            <person name="Ettema T.J."/>
        </authorList>
    </citation>
    <scope>NUCLEOTIDE SEQUENCE</scope>
</reference>
<dbReference type="AlphaFoldDB" id="A0A0F9RR34"/>
<protein>
    <submittedName>
        <fullName evidence="1">Uncharacterized protein</fullName>
    </submittedName>
</protein>
<name>A0A0F9RR34_9ZZZZ</name>
<accession>A0A0F9RR34</accession>
<organism evidence="1">
    <name type="scientific">marine sediment metagenome</name>
    <dbReference type="NCBI Taxonomy" id="412755"/>
    <lineage>
        <taxon>unclassified sequences</taxon>
        <taxon>metagenomes</taxon>
        <taxon>ecological metagenomes</taxon>
    </lineage>
</organism>
<gene>
    <name evidence="1" type="ORF">LCGC14_0564970</name>
</gene>
<comment type="caution">
    <text evidence="1">The sequence shown here is derived from an EMBL/GenBank/DDBJ whole genome shotgun (WGS) entry which is preliminary data.</text>
</comment>
<proteinExistence type="predicted"/>